<dbReference type="InterPro" id="IPR050469">
    <property type="entry name" value="Diguanylate_Cyclase"/>
</dbReference>
<accession>A0A844GHZ1</accession>
<dbReference type="Gene3D" id="3.30.70.270">
    <property type="match status" value="1"/>
</dbReference>
<gene>
    <name evidence="8" type="ORF">GKZ57_03015</name>
</gene>
<dbReference type="RefSeq" id="WP_154779681.1">
    <property type="nucleotide sequence ID" value="NZ_WMBC01000002.1"/>
</dbReference>
<keyword evidence="4 6" id="KW-1133">Transmembrane helix</keyword>
<dbReference type="Pfam" id="PF02743">
    <property type="entry name" value="dCache_1"/>
    <property type="match status" value="1"/>
</dbReference>
<evidence type="ECO:0000313" key="8">
    <source>
        <dbReference type="EMBL" id="MTD60258.1"/>
    </source>
</evidence>
<dbReference type="AlphaFoldDB" id="A0A844GHZ1"/>
<dbReference type="SMART" id="SM00267">
    <property type="entry name" value="GGDEF"/>
    <property type="match status" value="1"/>
</dbReference>
<keyword evidence="3 6" id="KW-0812">Transmembrane</keyword>
<dbReference type="Proteomes" id="UP000437824">
    <property type="component" value="Unassembled WGS sequence"/>
</dbReference>
<protein>
    <submittedName>
        <fullName evidence="8">Diguanylate cyclase</fullName>
    </submittedName>
</protein>
<reference evidence="8 9" key="1">
    <citation type="submission" date="2019-11" db="EMBL/GenBank/DDBJ databases">
        <title>Draft genome sequence of Blautia luti DSM 14534T, isolated from human stool.</title>
        <authorList>
            <person name="Ortiz R."/>
            <person name="Melis-Arcos F."/>
            <person name="Covarrubias P."/>
            <person name="Cardenas J.P."/>
            <person name="Perez-Donoso J."/>
            <person name="Almonacid D."/>
        </authorList>
    </citation>
    <scope>NUCLEOTIDE SEQUENCE [LARGE SCALE GENOMIC DNA]</scope>
    <source>
        <strain evidence="8 9">DSM 14534</strain>
    </source>
</reference>
<evidence type="ECO:0000313" key="9">
    <source>
        <dbReference type="Proteomes" id="UP000437824"/>
    </source>
</evidence>
<keyword evidence="5 6" id="KW-0472">Membrane</keyword>
<dbReference type="InterPro" id="IPR043128">
    <property type="entry name" value="Rev_trsase/Diguanyl_cyclase"/>
</dbReference>
<dbReference type="FunFam" id="3.30.70.270:FF:000001">
    <property type="entry name" value="Diguanylate cyclase domain protein"/>
    <property type="match status" value="1"/>
</dbReference>
<dbReference type="NCBIfam" id="TIGR00254">
    <property type="entry name" value="GGDEF"/>
    <property type="match status" value="1"/>
</dbReference>
<evidence type="ECO:0000256" key="5">
    <source>
        <dbReference type="ARBA" id="ARBA00023136"/>
    </source>
</evidence>
<keyword evidence="2" id="KW-1003">Cell membrane</keyword>
<evidence type="ECO:0000256" key="6">
    <source>
        <dbReference type="SAM" id="Phobius"/>
    </source>
</evidence>
<evidence type="ECO:0000256" key="4">
    <source>
        <dbReference type="ARBA" id="ARBA00022989"/>
    </source>
</evidence>
<dbReference type="PANTHER" id="PTHR45138:SF9">
    <property type="entry name" value="DIGUANYLATE CYCLASE DGCM-RELATED"/>
    <property type="match status" value="1"/>
</dbReference>
<dbReference type="Gene3D" id="3.30.450.20">
    <property type="entry name" value="PAS domain"/>
    <property type="match status" value="1"/>
</dbReference>
<organism evidence="8 9">
    <name type="scientific">Blautia luti DSM 14534 = JCM 17040</name>
    <dbReference type="NCBI Taxonomy" id="649762"/>
    <lineage>
        <taxon>Bacteria</taxon>
        <taxon>Bacillati</taxon>
        <taxon>Bacillota</taxon>
        <taxon>Clostridia</taxon>
        <taxon>Lachnospirales</taxon>
        <taxon>Lachnospiraceae</taxon>
        <taxon>Blautia</taxon>
    </lineage>
</organism>
<feature type="transmembrane region" description="Helical" evidence="6">
    <location>
        <begin position="296"/>
        <end position="314"/>
    </location>
</feature>
<name>A0A844GHZ1_9FIRM</name>
<comment type="caution">
    <text evidence="8">The sequence shown here is derived from an EMBL/GenBank/DDBJ whole genome shotgun (WGS) entry which is preliminary data.</text>
</comment>
<evidence type="ECO:0000256" key="1">
    <source>
        <dbReference type="ARBA" id="ARBA00004651"/>
    </source>
</evidence>
<dbReference type="Pfam" id="PF00990">
    <property type="entry name" value="GGDEF"/>
    <property type="match status" value="1"/>
</dbReference>
<dbReference type="GO" id="GO:1902201">
    <property type="term" value="P:negative regulation of bacterial-type flagellum-dependent cell motility"/>
    <property type="evidence" value="ECO:0007669"/>
    <property type="project" value="TreeGrafter"/>
</dbReference>
<dbReference type="CDD" id="cd01949">
    <property type="entry name" value="GGDEF"/>
    <property type="match status" value="1"/>
</dbReference>
<dbReference type="SUPFAM" id="SSF103190">
    <property type="entry name" value="Sensory domain-like"/>
    <property type="match status" value="1"/>
</dbReference>
<dbReference type="InterPro" id="IPR000160">
    <property type="entry name" value="GGDEF_dom"/>
</dbReference>
<dbReference type="EMBL" id="WMBC01000002">
    <property type="protein sequence ID" value="MTD60258.1"/>
    <property type="molecule type" value="Genomic_DNA"/>
</dbReference>
<feature type="domain" description="GGDEF" evidence="7">
    <location>
        <begin position="355"/>
        <end position="488"/>
    </location>
</feature>
<dbReference type="PROSITE" id="PS50887">
    <property type="entry name" value="GGDEF"/>
    <property type="match status" value="1"/>
</dbReference>
<dbReference type="SUPFAM" id="SSF55073">
    <property type="entry name" value="Nucleotide cyclase"/>
    <property type="match status" value="1"/>
</dbReference>
<evidence type="ECO:0000259" key="7">
    <source>
        <dbReference type="PROSITE" id="PS50887"/>
    </source>
</evidence>
<dbReference type="GO" id="GO:0052621">
    <property type="term" value="F:diguanylate cyclase activity"/>
    <property type="evidence" value="ECO:0007669"/>
    <property type="project" value="TreeGrafter"/>
</dbReference>
<dbReference type="PANTHER" id="PTHR45138">
    <property type="entry name" value="REGULATORY COMPONENTS OF SENSORY TRANSDUCTION SYSTEM"/>
    <property type="match status" value="1"/>
</dbReference>
<evidence type="ECO:0000256" key="2">
    <source>
        <dbReference type="ARBA" id="ARBA00022475"/>
    </source>
</evidence>
<sequence length="489" mass="55321">MKKKNNHMTGNYITAIFVFICAVAASLGVFLVEVQRSIDQNSQVTMANNVSRQSDHILSILDIHYGFLNGIADKMGKSEDLLSDENMDMLVSICDNTDFERTALIEADGTSHYDNGAVKNVAERLYFKEAIRGKETLSDPLESSVDQETRVILSVPVYQNGKVVAVLGGSYNVTALSRMLFDDIFDGAGYSLIVTMEGEIIAYDGEPAYHKITYGDNFFEFYDSKTLLGVNELQDVKADFAVGRDGLIKMRNGTDTSSDQYLSYTRLGMNDWMICYVIPVSAAQKSFDFIKRDESVFMGVFCVLVLVLIFYIIYRNRKQNEALLKSAQTDGLTGIYNKRSTEERINEIRDENPAEKGTFVILDVDKFKEVNDRYGHMAGDKVLSEFGRILKAHFREEDVVGRIGGDEFVVYIRRTENREIADIRIRELISKVRQFHFPELKGGNVTISVGVCFAPEHGTCYMDLYKNADIALYETKQAGRDGYRMYQKE</sequence>
<comment type="subcellular location">
    <subcellularLocation>
        <location evidence="1">Cell membrane</location>
        <topology evidence="1">Multi-pass membrane protein</topology>
    </subcellularLocation>
</comment>
<dbReference type="InterPro" id="IPR029151">
    <property type="entry name" value="Sensor-like_sf"/>
</dbReference>
<dbReference type="GO" id="GO:0005886">
    <property type="term" value="C:plasma membrane"/>
    <property type="evidence" value="ECO:0007669"/>
    <property type="project" value="UniProtKB-SubCell"/>
</dbReference>
<dbReference type="InterPro" id="IPR033479">
    <property type="entry name" value="dCache_1"/>
</dbReference>
<dbReference type="InterPro" id="IPR029787">
    <property type="entry name" value="Nucleotide_cyclase"/>
</dbReference>
<dbReference type="GO" id="GO:0043709">
    <property type="term" value="P:cell adhesion involved in single-species biofilm formation"/>
    <property type="evidence" value="ECO:0007669"/>
    <property type="project" value="TreeGrafter"/>
</dbReference>
<proteinExistence type="predicted"/>
<evidence type="ECO:0000256" key="3">
    <source>
        <dbReference type="ARBA" id="ARBA00022692"/>
    </source>
</evidence>
<feature type="transmembrane region" description="Helical" evidence="6">
    <location>
        <begin position="12"/>
        <end position="32"/>
    </location>
</feature>